<name>A0A327RRT0_9FLAO</name>
<organism evidence="2 3">
    <name type="scientific">Gelidibacter algens</name>
    <dbReference type="NCBI Taxonomy" id="49280"/>
    <lineage>
        <taxon>Bacteria</taxon>
        <taxon>Pseudomonadati</taxon>
        <taxon>Bacteroidota</taxon>
        <taxon>Flavobacteriia</taxon>
        <taxon>Flavobacteriales</taxon>
        <taxon>Flavobacteriaceae</taxon>
        <taxon>Gelidibacter</taxon>
    </lineage>
</organism>
<gene>
    <name evidence="2" type="ORF">LX77_03674</name>
</gene>
<dbReference type="InterPro" id="IPR056695">
    <property type="entry name" value="DUF7793"/>
</dbReference>
<sequence length="131" mass="14859">MPIFKYSTMPFQNDFATYEFNDGILHVRYKHIVLEHNAALCIVRDRLEIQKGLGMPVLCDIRAVREITKSARSYFSFEGSTLLTAVAFVVGPPVSKSLSSYYLHTNPHAVPSKIFVDIDTAVKFLKTFIQD</sequence>
<dbReference type="EMBL" id="QLLQ01000024">
    <property type="protein sequence ID" value="RAJ19135.1"/>
    <property type="molecule type" value="Genomic_DNA"/>
</dbReference>
<dbReference type="Gene3D" id="3.40.1680.10">
    <property type="entry name" value="yp_829618.1 domain like"/>
    <property type="match status" value="1"/>
</dbReference>
<reference evidence="2 3" key="1">
    <citation type="submission" date="2018-06" db="EMBL/GenBank/DDBJ databases">
        <title>Genomic Encyclopedia of Archaeal and Bacterial Type Strains, Phase II (KMG-II): from individual species to whole genera.</title>
        <authorList>
            <person name="Goeker M."/>
        </authorList>
    </citation>
    <scope>NUCLEOTIDE SEQUENCE [LARGE SCALE GENOMIC DNA]</scope>
    <source>
        <strain evidence="2 3">DSM 12408</strain>
    </source>
</reference>
<keyword evidence="3" id="KW-1185">Reference proteome</keyword>
<evidence type="ECO:0000313" key="2">
    <source>
        <dbReference type="EMBL" id="RAJ19135.1"/>
    </source>
</evidence>
<evidence type="ECO:0000259" key="1">
    <source>
        <dbReference type="Pfam" id="PF25056"/>
    </source>
</evidence>
<dbReference type="Proteomes" id="UP000248987">
    <property type="component" value="Unassembled WGS sequence"/>
</dbReference>
<accession>A0A327RRT0</accession>
<dbReference type="Pfam" id="PF25056">
    <property type="entry name" value="DUF7793"/>
    <property type="match status" value="1"/>
</dbReference>
<dbReference type="AlphaFoldDB" id="A0A327RRT0"/>
<protein>
    <recommendedName>
        <fullName evidence="1">DUF7793 domain-containing protein</fullName>
    </recommendedName>
</protein>
<comment type="caution">
    <text evidence="2">The sequence shown here is derived from an EMBL/GenBank/DDBJ whole genome shotgun (WGS) entry which is preliminary data.</text>
</comment>
<proteinExistence type="predicted"/>
<dbReference type="Gene3D" id="3.40.970.30">
    <property type="entry name" value="yp_829618.1 like domains"/>
    <property type="match status" value="1"/>
</dbReference>
<feature type="domain" description="DUF7793" evidence="1">
    <location>
        <begin position="18"/>
        <end position="128"/>
    </location>
</feature>
<evidence type="ECO:0000313" key="3">
    <source>
        <dbReference type="Proteomes" id="UP000248987"/>
    </source>
</evidence>